<dbReference type="AlphaFoldDB" id="A0AAW1W3Y5"/>
<dbReference type="GO" id="GO:0005737">
    <property type="term" value="C:cytoplasm"/>
    <property type="evidence" value="ECO:0007669"/>
    <property type="project" value="TreeGrafter"/>
</dbReference>
<protein>
    <recommendedName>
        <fullName evidence="5">QWRF motif-containing protein 7</fullName>
    </recommendedName>
</protein>
<dbReference type="Proteomes" id="UP001457282">
    <property type="component" value="Unassembled WGS sequence"/>
</dbReference>
<dbReference type="GO" id="GO:0051225">
    <property type="term" value="P:spindle assembly"/>
    <property type="evidence" value="ECO:0007669"/>
    <property type="project" value="TreeGrafter"/>
</dbReference>
<name>A0AAW1W3Y5_RUBAR</name>
<sequence>MENTYPRRHQLHTATSQQHSSTPRLLRSKSGSSTSPAITRDSLNASLYTPSASQRFTSPRSKSTTKSRTSYKLDEEKSVISSMQKKGRENIEGNNYQNTTFATPKLSQRGNTSPSPSPRPSFGSTKGRKSSASPSAWALSPGRSLPCTVGPELTAAAVASPRTRVKSSGGGVGGVLKYFRLQKKGSTTQVEEFHQYRILQNRLLQWRFVNARAQATTVASHKVAQDKMFSVWLRIFKMRNYILDKRLQVQKLKNQMKVYQILYPQIVLLNEWGKLERKNQESVSRMVRKLSGISNTIPLVHDAKGDVASIYEAMITAMDVLAGIQSTVTKLLPQLEKLLYMVTELLIMQKQQRELETYITSVVGLMKEETSVRAHLIQVANESRGDATIYMDK</sequence>
<feature type="compositionally biased region" description="Polar residues" evidence="2">
    <location>
        <begin position="12"/>
        <end position="56"/>
    </location>
</feature>
<feature type="compositionally biased region" description="Polar residues" evidence="2">
    <location>
        <begin position="92"/>
        <end position="112"/>
    </location>
</feature>
<feature type="compositionally biased region" description="Low complexity" evidence="2">
    <location>
        <begin position="130"/>
        <end position="141"/>
    </location>
</feature>
<feature type="compositionally biased region" description="Basic residues" evidence="2">
    <location>
        <begin position="1"/>
        <end position="11"/>
    </location>
</feature>
<evidence type="ECO:0000256" key="1">
    <source>
        <dbReference type="ARBA" id="ARBA00010016"/>
    </source>
</evidence>
<evidence type="ECO:0000313" key="4">
    <source>
        <dbReference type="Proteomes" id="UP001457282"/>
    </source>
</evidence>
<keyword evidence="4" id="KW-1185">Reference proteome</keyword>
<organism evidence="3 4">
    <name type="scientific">Rubus argutus</name>
    <name type="common">Southern blackberry</name>
    <dbReference type="NCBI Taxonomy" id="59490"/>
    <lineage>
        <taxon>Eukaryota</taxon>
        <taxon>Viridiplantae</taxon>
        <taxon>Streptophyta</taxon>
        <taxon>Embryophyta</taxon>
        <taxon>Tracheophyta</taxon>
        <taxon>Spermatophyta</taxon>
        <taxon>Magnoliopsida</taxon>
        <taxon>eudicotyledons</taxon>
        <taxon>Gunneridae</taxon>
        <taxon>Pentapetalae</taxon>
        <taxon>rosids</taxon>
        <taxon>fabids</taxon>
        <taxon>Rosales</taxon>
        <taxon>Rosaceae</taxon>
        <taxon>Rosoideae</taxon>
        <taxon>Rosoideae incertae sedis</taxon>
        <taxon>Rubus</taxon>
    </lineage>
</organism>
<reference evidence="3 4" key="1">
    <citation type="journal article" date="2023" name="G3 (Bethesda)">
        <title>A chromosome-length genome assembly and annotation of blackberry (Rubus argutus, cv. 'Hillquist').</title>
        <authorList>
            <person name="Bruna T."/>
            <person name="Aryal R."/>
            <person name="Dudchenko O."/>
            <person name="Sargent D.J."/>
            <person name="Mead D."/>
            <person name="Buti M."/>
            <person name="Cavallini A."/>
            <person name="Hytonen T."/>
            <person name="Andres J."/>
            <person name="Pham M."/>
            <person name="Weisz D."/>
            <person name="Mascagni F."/>
            <person name="Usai G."/>
            <person name="Natali L."/>
            <person name="Bassil N."/>
            <person name="Fernandez G.E."/>
            <person name="Lomsadze A."/>
            <person name="Armour M."/>
            <person name="Olukolu B."/>
            <person name="Poorten T."/>
            <person name="Britton C."/>
            <person name="Davik J."/>
            <person name="Ashrafi H."/>
            <person name="Aiden E.L."/>
            <person name="Borodovsky M."/>
            <person name="Worthington M."/>
        </authorList>
    </citation>
    <scope>NUCLEOTIDE SEQUENCE [LARGE SCALE GENOMIC DNA]</scope>
    <source>
        <strain evidence="3">PI 553951</strain>
    </source>
</reference>
<comment type="caution">
    <text evidence="3">The sequence shown here is derived from an EMBL/GenBank/DDBJ whole genome shotgun (WGS) entry which is preliminary data.</text>
</comment>
<dbReference type="Pfam" id="PF04484">
    <property type="entry name" value="QWRF"/>
    <property type="match status" value="1"/>
</dbReference>
<proteinExistence type="inferred from homology"/>
<dbReference type="PANTHER" id="PTHR31807:SF27">
    <property type="entry name" value="QWRF MOTIF-CONTAINING PROTEIN 7"/>
    <property type="match status" value="1"/>
</dbReference>
<accession>A0AAW1W3Y5</accession>
<comment type="similarity">
    <text evidence="1">Belongs to the QWRF family.</text>
</comment>
<dbReference type="PANTHER" id="PTHR31807">
    <property type="entry name" value="AUGMIN FAMILY MEMBER"/>
    <property type="match status" value="1"/>
</dbReference>
<gene>
    <name evidence="3" type="ORF">M0R45_037813</name>
</gene>
<feature type="region of interest" description="Disordered" evidence="2">
    <location>
        <begin position="1"/>
        <end position="141"/>
    </location>
</feature>
<dbReference type="GO" id="GO:0008017">
    <property type="term" value="F:microtubule binding"/>
    <property type="evidence" value="ECO:0007669"/>
    <property type="project" value="TreeGrafter"/>
</dbReference>
<feature type="compositionally biased region" description="Low complexity" evidence="2">
    <location>
        <begin position="57"/>
        <end position="70"/>
    </location>
</feature>
<dbReference type="EMBL" id="JBEDUW010000007">
    <property type="protein sequence ID" value="KAK9914014.1"/>
    <property type="molecule type" value="Genomic_DNA"/>
</dbReference>
<dbReference type="GO" id="GO:0005880">
    <property type="term" value="C:nuclear microtubule"/>
    <property type="evidence" value="ECO:0007669"/>
    <property type="project" value="TreeGrafter"/>
</dbReference>
<evidence type="ECO:0000256" key="2">
    <source>
        <dbReference type="SAM" id="MobiDB-lite"/>
    </source>
</evidence>
<dbReference type="InterPro" id="IPR007573">
    <property type="entry name" value="QWRF"/>
</dbReference>
<evidence type="ECO:0008006" key="5">
    <source>
        <dbReference type="Google" id="ProtNLM"/>
    </source>
</evidence>
<evidence type="ECO:0000313" key="3">
    <source>
        <dbReference type="EMBL" id="KAK9914014.1"/>
    </source>
</evidence>